<evidence type="ECO:0000259" key="17">
    <source>
        <dbReference type="PROSITE" id="PS50885"/>
    </source>
</evidence>
<dbReference type="Gene3D" id="6.10.340.10">
    <property type="match status" value="1"/>
</dbReference>
<keyword evidence="5" id="KW-1003">Cell membrane</keyword>
<dbReference type="PANTHER" id="PTHR45528:SF1">
    <property type="entry name" value="SENSOR HISTIDINE KINASE CPXA"/>
    <property type="match status" value="1"/>
</dbReference>
<evidence type="ECO:0000256" key="9">
    <source>
        <dbReference type="ARBA" id="ARBA00022741"/>
    </source>
</evidence>
<dbReference type="Pfam" id="PF00512">
    <property type="entry name" value="HisKA"/>
    <property type="match status" value="1"/>
</dbReference>
<dbReference type="GO" id="GO:0000155">
    <property type="term" value="F:phosphorelay sensor kinase activity"/>
    <property type="evidence" value="ECO:0007669"/>
    <property type="project" value="InterPro"/>
</dbReference>
<dbReference type="Proteomes" id="UP000189857">
    <property type="component" value="Unassembled WGS sequence"/>
</dbReference>
<evidence type="ECO:0000256" key="14">
    <source>
        <dbReference type="ARBA" id="ARBA00023136"/>
    </source>
</evidence>
<evidence type="ECO:0000256" key="1">
    <source>
        <dbReference type="ARBA" id="ARBA00000085"/>
    </source>
</evidence>
<keyword evidence="6" id="KW-0597">Phosphoprotein</keyword>
<comment type="subcellular location">
    <subcellularLocation>
        <location evidence="3">Cell membrane</location>
        <topology evidence="3">Multi-pass membrane protein</topology>
    </subcellularLocation>
    <subcellularLocation>
        <location evidence="2">Membrane raft</location>
        <topology evidence="2">Multi-pass membrane protein</topology>
    </subcellularLocation>
</comment>
<dbReference type="Pfam" id="PF00672">
    <property type="entry name" value="HAMP"/>
    <property type="match status" value="1"/>
</dbReference>
<evidence type="ECO:0000256" key="6">
    <source>
        <dbReference type="ARBA" id="ARBA00022553"/>
    </source>
</evidence>
<dbReference type="SUPFAM" id="SSF47384">
    <property type="entry name" value="Homodimeric domain of signal transducing histidine kinase"/>
    <property type="match status" value="1"/>
</dbReference>
<dbReference type="InterPro" id="IPR004358">
    <property type="entry name" value="Sig_transdc_His_kin-like_C"/>
</dbReference>
<reference evidence="18 19" key="1">
    <citation type="submission" date="2017-02" db="EMBL/GenBank/DDBJ databases">
        <authorList>
            <person name="Peterson S.W."/>
        </authorList>
    </citation>
    <scope>NUCLEOTIDE SEQUENCE [LARGE SCALE GENOMIC DNA]</scope>
    <source>
        <strain evidence="18 19">ATCC 17233</strain>
    </source>
</reference>
<dbReference type="SUPFAM" id="SSF158472">
    <property type="entry name" value="HAMP domain-like"/>
    <property type="match status" value="1"/>
</dbReference>
<dbReference type="EC" id="2.7.13.3" evidence="4"/>
<keyword evidence="14 15" id="KW-0472">Membrane</keyword>
<dbReference type="PROSITE" id="PS50885">
    <property type="entry name" value="HAMP"/>
    <property type="match status" value="1"/>
</dbReference>
<dbReference type="PANTHER" id="PTHR45528">
    <property type="entry name" value="SENSOR HISTIDINE KINASE CPXA"/>
    <property type="match status" value="1"/>
</dbReference>
<evidence type="ECO:0000256" key="11">
    <source>
        <dbReference type="ARBA" id="ARBA00022840"/>
    </source>
</evidence>
<dbReference type="Gene3D" id="1.10.287.130">
    <property type="match status" value="1"/>
</dbReference>
<dbReference type="SMART" id="SM00387">
    <property type="entry name" value="HATPase_c"/>
    <property type="match status" value="1"/>
</dbReference>
<keyword evidence="9" id="KW-0547">Nucleotide-binding</keyword>
<evidence type="ECO:0000256" key="15">
    <source>
        <dbReference type="SAM" id="Phobius"/>
    </source>
</evidence>
<evidence type="ECO:0000256" key="12">
    <source>
        <dbReference type="ARBA" id="ARBA00022989"/>
    </source>
</evidence>
<sequence>MKHSIFDRIYLSFLLILIFSFGILITFTTISTKRTLTSEKEHTMYKEGEFIINNFIQSYLNGQITDEQLTYDFHIFANTFNSDIWYVDKSGIIVSSSDSNLRDKLPAGIFMISGTFQLKNKHTETGNFYNVFSQDMITVNIPMYTNTVPSDGEDSTVNEVQTRNEPAFAGTLLIHTPATQVNTLLRSIFSIVYLPCLIIIVIAFTFIQIISKKVMSPVKKLSAVATEYSKGNFDTKTEIKSDDEIGQLAQSMEYMAEELSKLEDYRRDFISNISHDFRSPLTSIKGYVEAIKDGTIPVDKQDRYLNIILNETQRLTKLTTGLLELSKLEKYGPYLKLSDFDLIDIIKPTLNTFEMKCIDKNIAIYLNNHVENTLVTADKSKIQQVIYNLIDNAIKFTPSGKKITVTITDKKEKIFVSVKDEGVGMDEKTQKRIFDRFYKGDPSRGKDKQGTGLGLAITKEVIKAHNENIDVVSTEGEGSVFTFSLTKKHIKGTTDTLSPQNVSAILSSTKNLKTDKKKEND</sequence>
<dbReference type="AlphaFoldDB" id="A0A1T4KJB1"/>
<dbReference type="CDD" id="cd00082">
    <property type="entry name" value="HisKA"/>
    <property type="match status" value="1"/>
</dbReference>
<dbReference type="SMART" id="SM00388">
    <property type="entry name" value="HisKA"/>
    <property type="match status" value="1"/>
</dbReference>
<dbReference type="Pfam" id="PF02518">
    <property type="entry name" value="HATPase_c"/>
    <property type="match status" value="1"/>
</dbReference>
<dbReference type="FunFam" id="3.30.565.10:FF:000023">
    <property type="entry name" value="PAS domain-containing sensor histidine kinase"/>
    <property type="match status" value="1"/>
</dbReference>
<evidence type="ECO:0000313" key="18">
    <source>
        <dbReference type="EMBL" id="SJZ42490.1"/>
    </source>
</evidence>
<dbReference type="SUPFAM" id="SSF55874">
    <property type="entry name" value="ATPase domain of HSP90 chaperone/DNA topoisomerase II/histidine kinase"/>
    <property type="match status" value="1"/>
</dbReference>
<keyword evidence="13" id="KW-0902">Two-component regulatory system</keyword>
<dbReference type="FunFam" id="1.10.287.130:FF:000001">
    <property type="entry name" value="Two-component sensor histidine kinase"/>
    <property type="match status" value="1"/>
</dbReference>
<dbReference type="CDD" id="cd00075">
    <property type="entry name" value="HATPase"/>
    <property type="match status" value="1"/>
</dbReference>
<keyword evidence="12 15" id="KW-1133">Transmembrane helix</keyword>
<dbReference type="InterPro" id="IPR036097">
    <property type="entry name" value="HisK_dim/P_sf"/>
</dbReference>
<evidence type="ECO:0000256" key="4">
    <source>
        <dbReference type="ARBA" id="ARBA00012438"/>
    </source>
</evidence>
<evidence type="ECO:0000256" key="8">
    <source>
        <dbReference type="ARBA" id="ARBA00022692"/>
    </source>
</evidence>
<evidence type="ECO:0000256" key="7">
    <source>
        <dbReference type="ARBA" id="ARBA00022679"/>
    </source>
</evidence>
<dbReference type="InterPro" id="IPR005467">
    <property type="entry name" value="His_kinase_dom"/>
</dbReference>
<feature type="transmembrane region" description="Helical" evidence="15">
    <location>
        <begin position="9"/>
        <end position="30"/>
    </location>
</feature>
<dbReference type="InterPro" id="IPR050398">
    <property type="entry name" value="HssS/ArlS-like"/>
</dbReference>
<feature type="transmembrane region" description="Helical" evidence="15">
    <location>
        <begin position="188"/>
        <end position="210"/>
    </location>
</feature>
<dbReference type="RefSeq" id="WP_078786091.1">
    <property type="nucleotide sequence ID" value="NZ_FMTO01000003.1"/>
</dbReference>
<evidence type="ECO:0000256" key="2">
    <source>
        <dbReference type="ARBA" id="ARBA00004314"/>
    </source>
</evidence>
<dbReference type="GO" id="GO:0005886">
    <property type="term" value="C:plasma membrane"/>
    <property type="evidence" value="ECO:0007669"/>
    <property type="project" value="UniProtKB-SubCell"/>
</dbReference>
<accession>A0A1T4KJB1</accession>
<name>A0A1T4KJB1_9FIRM</name>
<evidence type="ECO:0000313" key="19">
    <source>
        <dbReference type="Proteomes" id="UP000189857"/>
    </source>
</evidence>
<keyword evidence="19" id="KW-1185">Reference proteome</keyword>
<feature type="domain" description="HAMP" evidence="17">
    <location>
        <begin position="212"/>
        <end position="264"/>
    </location>
</feature>
<organism evidence="18 19">
    <name type="scientific">Eubacterium ruminantium</name>
    <dbReference type="NCBI Taxonomy" id="42322"/>
    <lineage>
        <taxon>Bacteria</taxon>
        <taxon>Bacillati</taxon>
        <taxon>Bacillota</taxon>
        <taxon>Clostridia</taxon>
        <taxon>Eubacteriales</taxon>
        <taxon>Eubacteriaceae</taxon>
        <taxon>Eubacterium</taxon>
    </lineage>
</organism>
<gene>
    <name evidence="18" type="ORF">SAMN02745110_00412</name>
</gene>
<dbReference type="EMBL" id="FUXA01000004">
    <property type="protein sequence ID" value="SJZ42490.1"/>
    <property type="molecule type" value="Genomic_DNA"/>
</dbReference>
<dbReference type="GO" id="GO:0045121">
    <property type="term" value="C:membrane raft"/>
    <property type="evidence" value="ECO:0007669"/>
    <property type="project" value="UniProtKB-SubCell"/>
</dbReference>
<dbReference type="PRINTS" id="PR00344">
    <property type="entry name" value="BCTRLSENSOR"/>
</dbReference>
<keyword evidence="7" id="KW-0808">Transferase</keyword>
<dbReference type="OrthoDB" id="9813151at2"/>
<evidence type="ECO:0000259" key="16">
    <source>
        <dbReference type="PROSITE" id="PS50109"/>
    </source>
</evidence>
<dbReference type="GO" id="GO:0005524">
    <property type="term" value="F:ATP binding"/>
    <property type="evidence" value="ECO:0007669"/>
    <property type="project" value="UniProtKB-KW"/>
</dbReference>
<evidence type="ECO:0000256" key="5">
    <source>
        <dbReference type="ARBA" id="ARBA00022475"/>
    </source>
</evidence>
<keyword evidence="10 18" id="KW-0418">Kinase</keyword>
<feature type="domain" description="Histidine kinase" evidence="16">
    <location>
        <begin position="272"/>
        <end position="489"/>
    </location>
</feature>
<dbReference type="InterPro" id="IPR003661">
    <property type="entry name" value="HisK_dim/P_dom"/>
</dbReference>
<proteinExistence type="predicted"/>
<dbReference type="PROSITE" id="PS50109">
    <property type="entry name" value="HIS_KIN"/>
    <property type="match status" value="1"/>
</dbReference>
<dbReference type="InterPro" id="IPR036890">
    <property type="entry name" value="HATPase_C_sf"/>
</dbReference>
<evidence type="ECO:0000256" key="10">
    <source>
        <dbReference type="ARBA" id="ARBA00022777"/>
    </source>
</evidence>
<dbReference type="Gene3D" id="3.30.565.10">
    <property type="entry name" value="Histidine kinase-like ATPase, C-terminal domain"/>
    <property type="match status" value="1"/>
</dbReference>
<protein>
    <recommendedName>
        <fullName evidence="4">histidine kinase</fullName>
        <ecNumber evidence="4">2.7.13.3</ecNumber>
    </recommendedName>
</protein>
<dbReference type="InterPro" id="IPR003660">
    <property type="entry name" value="HAMP_dom"/>
</dbReference>
<dbReference type="CDD" id="cd06225">
    <property type="entry name" value="HAMP"/>
    <property type="match status" value="1"/>
</dbReference>
<dbReference type="InterPro" id="IPR003594">
    <property type="entry name" value="HATPase_dom"/>
</dbReference>
<keyword evidence="8 15" id="KW-0812">Transmembrane</keyword>
<dbReference type="SMART" id="SM00304">
    <property type="entry name" value="HAMP"/>
    <property type="match status" value="1"/>
</dbReference>
<comment type="catalytic activity">
    <reaction evidence="1">
        <text>ATP + protein L-histidine = ADP + protein N-phospho-L-histidine.</text>
        <dbReference type="EC" id="2.7.13.3"/>
    </reaction>
</comment>
<keyword evidence="11" id="KW-0067">ATP-binding</keyword>
<evidence type="ECO:0000256" key="3">
    <source>
        <dbReference type="ARBA" id="ARBA00004651"/>
    </source>
</evidence>
<evidence type="ECO:0000256" key="13">
    <source>
        <dbReference type="ARBA" id="ARBA00023012"/>
    </source>
</evidence>